<dbReference type="Gene3D" id="2.60.120.10">
    <property type="entry name" value="Jelly Rolls"/>
    <property type="match status" value="1"/>
</dbReference>
<dbReference type="CDD" id="cd20301">
    <property type="entry name" value="cupin_ChrR"/>
    <property type="match status" value="1"/>
</dbReference>
<dbReference type="STRING" id="582402.Hbal_1325"/>
<evidence type="ECO:0000313" key="3">
    <source>
        <dbReference type="Proteomes" id="UP000002745"/>
    </source>
</evidence>
<dbReference type="InterPro" id="IPR025979">
    <property type="entry name" value="ChrR-like_cupin_dom"/>
</dbReference>
<dbReference type="InterPro" id="IPR011051">
    <property type="entry name" value="RmlC_Cupin_sf"/>
</dbReference>
<dbReference type="AlphaFoldDB" id="C6XIS2"/>
<organism evidence="2 3">
    <name type="scientific">Hirschia baltica (strain ATCC 49814 / DSM 5838 / IFAM 1418)</name>
    <dbReference type="NCBI Taxonomy" id="582402"/>
    <lineage>
        <taxon>Bacteria</taxon>
        <taxon>Pseudomonadati</taxon>
        <taxon>Pseudomonadota</taxon>
        <taxon>Alphaproteobacteria</taxon>
        <taxon>Hyphomonadales</taxon>
        <taxon>Hyphomonadaceae</taxon>
        <taxon>Hirschia</taxon>
    </lineage>
</organism>
<dbReference type="InterPro" id="IPR012807">
    <property type="entry name" value="Anti-sigma_ChrR"/>
</dbReference>
<proteinExistence type="predicted"/>
<accession>C6XIS2</accession>
<dbReference type="Proteomes" id="UP000002745">
    <property type="component" value="Chromosome"/>
</dbReference>
<evidence type="ECO:0000313" key="2">
    <source>
        <dbReference type="EMBL" id="ACT59017.1"/>
    </source>
</evidence>
<dbReference type="OrthoDB" id="2988517at2"/>
<dbReference type="InterPro" id="IPR014710">
    <property type="entry name" value="RmlC-like_jellyroll"/>
</dbReference>
<dbReference type="HOGENOM" id="CLU_090912_0_0_5"/>
<dbReference type="NCBIfam" id="TIGR02451">
    <property type="entry name" value="anti_sig_ChrR"/>
    <property type="match status" value="1"/>
</dbReference>
<dbReference type="SUPFAM" id="SSF51182">
    <property type="entry name" value="RmlC-like cupins"/>
    <property type="match status" value="1"/>
</dbReference>
<protein>
    <submittedName>
        <fullName evidence="2">Anti-ECFsigma factor, ChrR</fullName>
    </submittedName>
</protein>
<dbReference type="Pfam" id="PF12973">
    <property type="entry name" value="Cupin_7"/>
    <property type="match status" value="1"/>
</dbReference>
<sequence length="219" mass="23993">MKISHHVNDDFLYLYAAGDLDYSWSLAVATHLAMCSHCRQRVALFEDVLAVSMEENSTETVSLSAMDLLDNMDEAEISDSDVKPTHSATLENETPVFPEPLRSLAGDLKDIKWSTMGGGVKQKILHEQDGLIARLLYIPAGVAAASHGHNGVELTQVVAGGYYDGDQAFNLGDMQTVGHDAPHQPIAMQDSACVCLAVTDAPLKFQNMLPRLFQKFFRI</sequence>
<dbReference type="KEGG" id="hba:Hbal_1325"/>
<dbReference type="InterPro" id="IPR041916">
    <property type="entry name" value="Anti_sigma_zinc_sf"/>
</dbReference>
<dbReference type="eggNOG" id="COG3806">
    <property type="taxonomic scope" value="Bacteria"/>
</dbReference>
<reference evidence="3" key="1">
    <citation type="journal article" date="2011" name="J. Bacteriol.">
        <title>Genome sequences of eight morphologically diverse alphaproteobacteria.</title>
        <authorList>
            <consortium name="US DOE Joint Genome Institute"/>
            <person name="Brown P.J."/>
            <person name="Kysela D.T."/>
            <person name="Buechlein A."/>
            <person name="Hemmerich C."/>
            <person name="Brun Y.V."/>
        </authorList>
    </citation>
    <scope>NUCLEOTIDE SEQUENCE [LARGE SCALE GENOMIC DNA]</scope>
    <source>
        <strain evidence="3">ATCC 49814 / DSM 5838 / IFAM 1418</strain>
    </source>
</reference>
<gene>
    <name evidence="2" type="ordered locus">Hbal_1325</name>
</gene>
<name>C6XIS2_HIRBI</name>
<evidence type="ECO:0000259" key="1">
    <source>
        <dbReference type="Pfam" id="PF12973"/>
    </source>
</evidence>
<dbReference type="RefSeq" id="WP_015827167.1">
    <property type="nucleotide sequence ID" value="NC_012982.1"/>
</dbReference>
<dbReference type="EMBL" id="CP001678">
    <property type="protein sequence ID" value="ACT59017.1"/>
    <property type="molecule type" value="Genomic_DNA"/>
</dbReference>
<dbReference type="Gene3D" id="1.10.10.1320">
    <property type="entry name" value="Anti-sigma factor, zinc-finger domain"/>
    <property type="match status" value="1"/>
</dbReference>
<feature type="domain" description="ChrR-like cupin" evidence="1">
    <location>
        <begin position="106"/>
        <end position="198"/>
    </location>
</feature>
<keyword evidence="3" id="KW-1185">Reference proteome</keyword>